<accession>A0A6P8QUB2</accession>
<dbReference type="GO" id="GO:0034650">
    <property type="term" value="P:cortisol metabolic process"/>
    <property type="evidence" value="ECO:0007669"/>
    <property type="project" value="TreeGrafter"/>
</dbReference>
<sequence length="429" mass="50248">MCQYHQRFGKIFKMNLGTFQSVQIGDPTLLESIFRKESNYPRRLDIKPWKMYRDYRNEAYGLLTLEGQEWQSMRKTMQRNLMDPKEVSKLDLKMNEVMQDFIIHINNLCHKKGSVDDIYFELNKWSYETICFIFYNRRCGLLQEAYGEDDLKFIKSVKEIMKYLGPLMVTPVNLHRKCNTAQWQKHTQAWDDIFMTVKRFINERLENISNSEKGDILSKISEQSQLSKKELSAIFTELQIGGIETTANALMWAIFNLSQNSNVQEKLYEEIQNTLLPGEHPTAQSLKKMPYLKSCLKESLRLTPTVPFTSRTMEEDTSVGGFLLPQGTVVMINFHAITWNEDFYTDAKKFKPERWLQDKHTLNPFASTPFGIGRRMCVGRRLAELQLQLALCWLVQNFKIYAMDKKAIKAIISTVMLPDRSMPVTFIKR</sequence>
<feature type="binding site" description="axial binding residue" evidence="8">
    <location>
        <position position="377"/>
    </location>
    <ligand>
        <name>heme</name>
        <dbReference type="ChEBI" id="CHEBI:30413"/>
    </ligand>
    <ligandPart>
        <name>Fe</name>
        <dbReference type="ChEBI" id="CHEBI:18248"/>
    </ligandPart>
</feature>
<dbReference type="InterPro" id="IPR017972">
    <property type="entry name" value="Cyt_P450_CS"/>
</dbReference>
<dbReference type="InterPro" id="IPR036396">
    <property type="entry name" value="Cyt_P450_sf"/>
</dbReference>
<dbReference type="RefSeq" id="XP_033791173.1">
    <property type="nucleotide sequence ID" value="XM_033935282.1"/>
</dbReference>
<dbReference type="PRINTS" id="PR00463">
    <property type="entry name" value="EP450I"/>
</dbReference>
<dbReference type="GO" id="GO:0006700">
    <property type="term" value="P:C21-steroid hormone biosynthetic process"/>
    <property type="evidence" value="ECO:0007669"/>
    <property type="project" value="TreeGrafter"/>
</dbReference>
<keyword evidence="4 8" id="KW-0479">Metal-binding</keyword>
<evidence type="ECO:0000256" key="6">
    <source>
        <dbReference type="ARBA" id="ARBA00023004"/>
    </source>
</evidence>
<reference evidence="11" key="1">
    <citation type="submission" date="2025-08" db="UniProtKB">
        <authorList>
            <consortium name="RefSeq"/>
        </authorList>
    </citation>
    <scope>IDENTIFICATION</scope>
</reference>
<dbReference type="KEGG" id="gsh:117356032"/>
<keyword evidence="6 8" id="KW-0408">Iron</keyword>
<dbReference type="GO" id="GO:0008203">
    <property type="term" value="P:cholesterol metabolic process"/>
    <property type="evidence" value="ECO:0007669"/>
    <property type="project" value="TreeGrafter"/>
</dbReference>
<evidence type="ECO:0000256" key="1">
    <source>
        <dbReference type="ARBA" id="ARBA00001971"/>
    </source>
</evidence>
<dbReference type="GO" id="GO:0016705">
    <property type="term" value="F:oxidoreductase activity, acting on paired donors, with incorporation or reduction of molecular oxygen"/>
    <property type="evidence" value="ECO:0007669"/>
    <property type="project" value="InterPro"/>
</dbReference>
<dbReference type="InterPro" id="IPR002401">
    <property type="entry name" value="Cyt_P450_E_grp-I"/>
</dbReference>
<evidence type="ECO:0000313" key="11">
    <source>
        <dbReference type="RefSeq" id="XP_033791173.1"/>
    </source>
</evidence>
<evidence type="ECO:0000256" key="8">
    <source>
        <dbReference type="PIRSR" id="PIRSR602401-1"/>
    </source>
</evidence>
<dbReference type="Pfam" id="PF00067">
    <property type="entry name" value="p450"/>
    <property type="match status" value="1"/>
</dbReference>
<dbReference type="PANTHER" id="PTHR24279:SF124">
    <property type="entry name" value="1,25-DIHYDROXYVITAMIN D(3) 24-HYDROXYLASE, MITOCHONDRIAL"/>
    <property type="match status" value="1"/>
</dbReference>
<keyword evidence="7 9" id="KW-0503">Monooxygenase</keyword>
<comment type="cofactor">
    <cofactor evidence="1 8">
        <name>heme</name>
        <dbReference type="ChEBI" id="CHEBI:30413"/>
    </cofactor>
</comment>
<dbReference type="GO" id="GO:0020037">
    <property type="term" value="F:heme binding"/>
    <property type="evidence" value="ECO:0007669"/>
    <property type="project" value="InterPro"/>
</dbReference>
<dbReference type="SUPFAM" id="SSF48264">
    <property type="entry name" value="Cytochrome P450"/>
    <property type="match status" value="1"/>
</dbReference>
<gene>
    <name evidence="11" type="primary">LOC117356032</name>
</gene>
<evidence type="ECO:0000256" key="4">
    <source>
        <dbReference type="ARBA" id="ARBA00022723"/>
    </source>
</evidence>
<keyword evidence="10" id="KW-1185">Reference proteome</keyword>
<dbReference type="GO" id="GO:0006704">
    <property type="term" value="P:glucocorticoid biosynthetic process"/>
    <property type="evidence" value="ECO:0007669"/>
    <property type="project" value="TreeGrafter"/>
</dbReference>
<dbReference type="GO" id="GO:0004497">
    <property type="term" value="F:monooxygenase activity"/>
    <property type="evidence" value="ECO:0007669"/>
    <property type="project" value="UniProtKB-KW"/>
</dbReference>
<keyword evidence="3 8" id="KW-0349">Heme</keyword>
<dbReference type="AlphaFoldDB" id="A0A6P8QUB2"/>
<dbReference type="GeneID" id="117356032"/>
<proteinExistence type="inferred from homology"/>
<evidence type="ECO:0000256" key="5">
    <source>
        <dbReference type="ARBA" id="ARBA00023002"/>
    </source>
</evidence>
<dbReference type="FunFam" id="1.10.630.10:FF:000006">
    <property type="entry name" value="Cytochrome P450 302a1, mitochondrial"/>
    <property type="match status" value="1"/>
</dbReference>
<dbReference type="GO" id="GO:0005506">
    <property type="term" value="F:iron ion binding"/>
    <property type="evidence" value="ECO:0007669"/>
    <property type="project" value="InterPro"/>
</dbReference>
<keyword evidence="5 9" id="KW-0560">Oxidoreductase</keyword>
<dbReference type="GO" id="GO:0005743">
    <property type="term" value="C:mitochondrial inner membrane"/>
    <property type="evidence" value="ECO:0007669"/>
    <property type="project" value="TreeGrafter"/>
</dbReference>
<dbReference type="Proteomes" id="UP000515159">
    <property type="component" value="Chromosome 2"/>
</dbReference>
<dbReference type="GO" id="GO:0042359">
    <property type="term" value="P:vitamin D metabolic process"/>
    <property type="evidence" value="ECO:0007669"/>
    <property type="project" value="UniProtKB-ARBA"/>
</dbReference>
<evidence type="ECO:0000256" key="2">
    <source>
        <dbReference type="ARBA" id="ARBA00010617"/>
    </source>
</evidence>
<dbReference type="PANTHER" id="PTHR24279">
    <property type="entry name" value="CYTOCHROME P450"/>
    <property type="match status" value="1"/>
</dbReference>
<dbReference type="InterPro" id="IPR001128">
    <property type="entry name" value="Cyt_P450"/>
</dbReference>
<dbReference type="InterPro" id="IPR050479">
    <property type="entry name" value="CYP11_CYP27_families"/>
</dbReference>
<dbReference type="GO" id="GO:0071375">
    <property type="term" value="P:cellular response to peptide hormone stimulus"/>
    <property type="evidence" value="ECO:0007669"/>
    <property type="project" value="TreeGrafter"/>
</dbReference>
<evidence type="ECO:0000256" key="7">
    <source>
        <dbReference type="ARBA" id="ARBA00023033"/>
    </source>
</evidence>
<dbReference type="Gene3D" id="1.10.630.10">
    <property type="entry name" value="Cytochrome P450"/>
    <property type="match status" value="1"/>
</dbReference>
<name>A0A6P8QUB2_GEOSA</name>
<dbReference type="PRINTS" id="PR00385">
    <property type="entry name" value="P450"/>
</dbReference>
<organism evidence="10 11">
    <name type="scientific">Geotrypetes seraphini</name>
    <name type="common">Gaboon caecilian</name>
    <name type="synonym">Caecilia seraphini</name>
    <dbReference type="NCBI Taxonomy" id="260995"/>
    <lineage>
        <taxon>Eukaryota</taxon>
        <taxon>Metazoa</taxon>
        <taxon>Chordata</taxon>
        <taxon>Craniata</taxon>
        <taxon>Vertebrata</taxon>
        <taxon>Euteleostomi</taxon>
        <taxon>Amphibia</taxon>
        <taxon>Gymnophiona</taxon>
        <taxon>Geotrypetes</taxon>
    </lineage>
</organism>
<comment type="similarity">
    <text evidence="2 9">Belongs to the cytochrome P450 family.</text>
</comment>
<dbReference type="InParanoid" id="A0A6P8QUB2"/>
<evidence type="ECO:0000313" key="10">
    <source>
        <dbReference type="Proteomes" id="UP000515159"/>
    </source>
</evidence>
<dbReference type="PROSITE" id="PS00086">
    <property type="entry name" value="CYTOCHROME_P450"/>
    <property type="match status" value="1"/>
</dbReference>
<evidence type="ECO:0000256" key="3">
    <source>
        <dbReference type="ARBA" id="ARBA00022617"/>
    </source>
</evidence>
<dbReference type="OrthoDB" id="3945418at2759"/>
<protein>
    <submittedName>
        <fullName evidence="11">1,25-dihydroxyvitamin D(3) 24-hydroxylase, mitochondrial-like</fullName>
    </submittedName>
</protein>
<evidence type="ECO:0000256" key="9">
    <source>
        <dbReference type="RuleBase" id="RU000461"/>
    </source>
</evidence>